<dbReference type="InterPro" id="IPR050742">
    <property type="entry name" value="Helicase_Restrict-Modif_Enz"/>
</dbReference>
<feature type="domain" description="Helicase ATP-binding" evidence="2">
    <location>
        <begin position="52"/>
        <end position="242"/>
    </location>
</feature>
<protein>
    <submittedName>
        <fullName evidence="3">Restriction endonuclease</fullName>
    </submittedName>
</protein>
<proteinExistence type="predicted"/>
<dbReference type="GO" id="GO:0016787">
    <property type="term" value="F:hydrolase activity"/>
    <property type="evidence" value="ECO:0007669"/>
    <property type="project" value="InterPro"/>
</dbReference>
<dbReference type="PANTHER" id="PTHR47396:SF1">
    <property type="entry name" value="ATP-DEPENDENT HELICASE IRC3-RELATED"/>
    <property type="match status" value="1"/>
</dbReference>
<gene>
    <name evidence="3" type="ORF">B7722_06285</name>
</gene>
<keyword evidence="1" id="KW-0742">SOS response</keyword>
<keyword evidence="3" id="KW-0378">Hydrolase</keyword>
<sequence>MPFIYETYDTVSRSGFKNFRVDLPDYITKNLKYPLRPYQEEAIGRYLYYKTDENRAIPEQVLYNMATGSGKTLLMAAVILEKYQQGERNFIFFVNNDNILTKTKDNFLESSSGKYLFAEKIVMDGQIVTVREVMDFSDSREDSINIVFTTIQKLHQDLNTPRENRLSYEQFKDISVVMFADEAHHLNAGLDTNEKKDNTSWTSTIEAIQNTAKKSSIFEFTATIDLTNPTLAQKYEKSLLFKYDLKEFRLDKYSKDVLFHLVDGEVNNRMLQAIIISQYRKKIALKNGINLKPLVMFKSQKIAESQENLDTFLSLLENLTLADIQAQRELVSEMEEKSSILKKAFAYFETIGISDADLIAELQEDFRKERLLLVDGKNKNKDSLTLLNTLEQPTNEIRAIFAVDMLNEGWDVLNLFDIVRLYDTRDGKTTKNGFVAGKTTNTEKQLIGRGARYYPFVIGDNFDEKYTRKFDENENNELRVIEQLHYHSANNPRYISELKQVLRESGIYDDQNLEERELKLKESFKKTRTYTDGVVWMNKRLSYEQLLEQRQGSLFDTNFIPKSFEVKLPTHGVRDIEAFDEVAYVSESLDVLTFKFGTVIGNNIARMAINRNNKFTFENLQNAFVGVGSIASFINMLSDIDMRVESQYKLVEDLTPDDKLYITEKLLHHIEKDLIATEERYFGSEKFEQYKIKDLFADTILRKYTIQSGSDKEMGLSQKDPNNRIYVNLDALDWYAYDDNYGTNEEKYLIKALQDVMADLEEKWTDIYLLRNEKAVRIYSFDKGRAFEPDFLMFANDKKTGNASWQIFIEPKGAQLIATDSWKEDFLLQISELDEARTLVDDDRYRIVGLPFFNEMISKDEVKEQLRTL</sequence>
<keyword evidence="3" id="KW-0540">Nuclease</keyword>
<organism evidence="3 4">
    <name type="scientific">Streptococcus oralis subsp. oralis</name>
    <dbReference type="NCBI Taxonomy" id="1891914"/>
    <lineage>
        <taxon>Bacteria</taxon>
        <taxon>Bacillati</taxon>
        <taxon>Bacillota</taxon>
        <taxon>Bacilli</taxon>
        <taxon>Lactobacillales</taxon>
        <taxon>Streptococcaceae</taxon>
        <taxon>Streptococcus</taxon>
    </lineage>
</organism>
<evidence type="ECO:0000259" key="2">
    <source>
        <dbReference type="PROSITE" id="PS51192"/>
    </source>
</evidence>
<comment type="caution">
    <text evidence="3">The sequence shown here is derived from an EMBL/GenBank/DDBJ whole genome shotgun (WGS) entry which is preliminary data.</text>
</comment>
<keyword evidence="3" id="KW-0255">Endonuclease</keyword>
<dbReference type="CDD" id="cd18785">
    <property type="entry name" value="SF2_C"/>
    <property type="match status" value="1"/>
</dbReference>
<dbReference type="InterPro" id="IPR027417">
    <property type="entry name" value="P-loop_NTPase"/>
</dbReference>
<dbReference type="AlphaFoldDB" id="A0A1X1GVV2"/>
<accession>A0A1X1GVV2</accession>
<dbReference type="GO" id="GO:0005524">
    <property type="term" value="F:ATP binding"/>
    <property type="evidence" value="ECO:0007669"/>
    <property type="project" value="InterPro"/>
</dbReference>
<keyword evidence="1" id="KW-0227">DNA damage</keyword>
<dbReference type="RefSeq" id="WP_084943414.1">
    <property type="nucleotide sequence ID" value="NZ_NCUJ01000018.1"/>
</dbReference>
<dbReference type="Pfam" id="PF04851">
    <property type="entry name" value="ResIII"/>
    <property type="match status" value="1"/>
</dbReference>
<dbReference type="GO" id="GO:0009432">
    <property type="term" value="P:SOS response"/>
    <property type="evidence" value="ECO:0007669"/>
    <property type="project" value="UniProtKB-KW"/>
</dbReference>
<dbReference type="SMART" id="SM00487">
    <property type="entry name" value="DEXDc"/>
    <property type="match status" value="1"/>
</dbReference>
<dbReference type="SUPFAM" id="SSF52540">
    <property type="entry name" value="P-loop containing nucleoside triphosphate hydrolases"/>
    <property type="match status" value="2"/>
</dbReference>
<dbReference type="PANTHER" id="PTHR47396">
    <property type="entry name" value="TYPE I RESTRICTION ENZYME ECOKI R PROTEIN"/>
    <property type="match status" value="1"/>
</dbReference>
<dbReference type="GO" id="GO:0005829">
    <property type="term" value="C:cytosol"/>
    <property type="evidence" value="ECO:0007669"/>
    <property type="project" value="TreeGrafter"/>
</dbReference>
<dbReference type="Gene3D" id="3.40.50.300">
    <property type="entry name" value="P-loop containing nucleotide triphosphate hydrolases"/>
    <property type="match status" value="2"/>
</dbReference>
<dbReference type="GO" id="GO:0003677">
    <property type="term" value="F:DNA binding"/>
    <property type="evidence" value="ECO:0007669"/>
    <property type="project" value="InterPro"/>
</dbReference>
<dbReference type="InterPro" id="IPR006935">
    <property type="entry name" value="Helicase/UvrB_N"/>
</dbReference>
<name>A0A1X1GVV2_STROR</name>
<dbReference type="InterPro" id="IPR014001">
    <property type="entry name" value="Helicase_ATP-bd"/>
</dbReference>
<evidence type="ECO:0000313" key="3">
    <source>
        <dbReference type="EMBL" id="ORO50885.1"/>
    </source>
</evidence>
<reference evidence="3 4" key="1">
    <citation type="journal article" date="2016" name="Eur. J. Clin. Microbiol. Infect. Dis.">
        <title>Whole genome sequencing as a tool for phylogenetic analysis of clinical strains of Mitis group streptococci.</title>
        <authorList>
            <person name="Rasmussen L.H."/>
            <person name="Dargis R."/>
            <person name="Hojholt K."/>
            <person name="Christensen J.J."/>
            <person name="Skovgaard O."/>
            <person name="Justesen U.S."/>
            <person name="Rosenvinge F.S."/>
            <person name="Moser C."/>
            <person name="Lukjancenko O."/>
            <person name="Rasmussen S."/>
            <person name="Nielsen X.C."/>
        </authorList>
    </citation>
    <scope>NUCLEOTIDE SEQUENCE [LARGE SCALE GENOMIC DNA]</scope>
    <source>
        <strain evidence="3 4">RH_8610_08</strain>
    </source>
</reference>
<evidence type="ECO:0000256" key="1">
    <source>
        <dbReference type="ARBA" id="ARBA00023236"/>
    </source>
</evidence>
<dbReference type="PROSITE" id="PS51192">
    <property type="entry name" value="HELICASE_ATP_BIND_1"/>
    <property type="match status" value="1"/>
</dbReference>
<dbReference type="GO" id="GO:0004519">
    <property type="term" value="F:endonuclease activity"/>
    <property type="evidence" value="ECO:0007669"/>
    <property type="project" value="UniProtKB-KW"/>
</dbReference>
<dbReference type="EMBL" id="NCUJ01000018">
    <property type="protein sequence ID" value="ORO50885.1"/>
    <property type="molecule type" value="Genomic_DNA"/>
</dbReference>
<dbReference type="Proteomes" id="UP000193768">
    <property type="component" value="Unassembled WGS sequence"/>
</dbReference>
<evidence type="ECO:0000313" key="4">
    <source>
        <dbReference type="Proteomes" id="UP000193768"/>
    </source>
</evidence>